<dbReference type="EMBL" id="JAUJYO010000018">
    <property type="protein sequence ID" value="KAK1290956.1"/>
    <property type="molecule type" value="Genomic_DNA"/>
</dbReference>
<evidence type="ECO:0000313" key="3">
    <source>
        <dbReference type="Proteomes" id="UP001180020"/>
    </source>
</evidence>
<organism evidence="2 3">
    <name type="scientific">Acorus calamus</name>
    <name type="common">Sweet flag</name>
    <dbReference type="NCBI Taxonomy" id="4465"/>
    <lineage>
        <taxon>Eukaryota</taxon>
        <taxon>Viridiplantae</taxon>
        <taxon>Streptophyta</taxon>
        <taxon>Embryophyta</taxon>
        <taxon>Tracheophyta</taxon>
        <taxon>Spermatophyta</taxon>
        <taxon>Magnoliopsida</taxon>
        <taxon>Liliopsida</taxon>
        <taxon>Acoraceae</taxon>
        <taxon>Acorus</taxon>
    </lineage>
</organism>
<accession>A0AAV9CQZ9</accession>
<reference evidence="2" key="1">
    <citation type="journal article" date="2023" name="Nat. Commun.">
        <title>Diploid and tetraploid genomes of Acorus and the evolution of monocots.</title>
        <authorList>
            <person name="Ma L."/>
            <person name="Liu K.W."/>
            <person name="Li Z."/>
            <person name="Hsiao Y.Y."/>
            <person name="Qi Y."/>
            <person name="Fu T."/>
            <person name="Tang G.D."/>
            <person name="Zhang D."/>
            <person name="Sun W.H."/>
            <person name="Liu D.K."/>
            <person name="Li Y."/>
            <person name="Chen G.Z."/>
            <person name="Liu X.D."/>
            <person name="Liao X.Y."/>
            <person name="Jiang Y.T."/>
            <person name="Yu X."/>
            <person name="Hao Y."/>
            <person name="Huang J."/>
            <person name="Zhao X.W."/>
            <person name="Ke S."/>
            <person name="Chen Y.Y."/>
            <person name="Wu W.L."/>
            <person name="Hsu J.L."/>
            <person name="Lin Y.F."/>
            <person name="Huang M.D."/>
            <person name="Li C.Y."/>
            <person name="Huang L."/>
            <person name="Wang Z.W."/>
            <person name="Zhao X."/>
            <person name="Zhong W.Y."/>
            <person name="Peng D.H."/>
            <person name="Ahmad S."/>
            <person name="Lan S."/>
            <person name="Zhang J.S."/>
            <person name="Tsai W.C."/>
            <person name="Van de Peer Y."/>
            <person name="Liu Z.J."/>
        </authorList>
    </citation>
    <scope>NUCLEOTIDE SEQUENCE</scope>
    <source>
        <strain evidence="2">CP</strain>
    </source>
</reference>
<feature type="region of interest" description="Disordered" evidence="1">
    <location>
        <begin position="1"/>
        <end position="22"/>
    </location>
</feature>
<evidence type="ECO:0000313" key="2">
    <source>
        <dbReference type="EMBL" id="KAK1290956.1"/>
    </source>
</evidence>
<comment type="caution">
    <text evidence="2">The sequence shown here is derived from an EMBL/GenBank/DDBJ whole genome shotgun (WGS) entry which is preliminary data.</text>
</comment>
<name>A0AAV9CQZ9_ACOCL</name>
<gene>
    <name evidence="2" type="ORF">QJS10_CPB18g02126</name>
</gene>
<keyword evidence="3" id="KW-1185">Reference proteome</keyword>
<dbReference type="AlphaFoldDB" id="A0AAV9CQZ9"/>
<dbReference type="Proteomes" id="UP001180020">
    <property type="component" value="Unassembled WGS sequence"/>
</dbReference>
<sequence>MRGASITHSDNHRGMSNASPADCPILRLALPRSSLKRNGSPNVIMTTAAFAGKFKNIDAIVDPPRVGLHPITKIKTTDGGGP</sequence>
<proteinExistence type="predicted"/>
<evidence type="ECO:0000256" key="1">
    <source>
        <dbReference type="SAM" id="MobiDB-lite"/>
    </source>
</evidence>
<reference evidence="2" key="2">
    <citation type="submission" date="2023-06" db="EMBL/GenBank/DDBJ databases">
        <authorList>
            <person name="Ma L."/>
            <person name="Liu K.-W."/>
            <person name="Li Z."/>
            <person name="Hsiao Y.-Y."/>
            <person name="Qi Y."/>
            <person name="Fu T."/>
            <person name="Tang G."/>
            <person name="Zhang D."/>
            <person name="Sun W.-H."/>
            <person name="Liu D.-K."/>
            <person name="Li Y."/>
            <person name="Chen G.-Z."/>
            <person name="Liu X.-D."/>
            <person name="Liao X.-Y."/>
            <person name="Jiang Y.-T."/>
            <person name="Yu X."/>
            <person name="Hao Y."/>
            <person name="Huang J."/>
            <person name="Zhao X.-W."/>
            <person name="Ke S."/>
            <person name="Chen Y.-Y."/>
            <person name="Wu W.-L."/>
            <person name="Hsu J.-L."/>
            <person name="Lin Y.-F."/>
            <person name="Huang M.-D."/>
            <person name="Li C.-Y."/>
            <person name="Huang L."/>
            <person name="Wang Z.-W."/>
            <person name="Zhao X."/>
            <person name="Zhong W.-Y."/>
            <person name="Peng D.-H."/>
            <person name="Ahmad S."/>
            <person name="Lan S."/>
            <person name="Zhang J.-S."/>
            <person name="Tsai W.-C."/>
            <person name="Van De Peer Y."/>
            <person name="Liu Z.-J."/>
        </authorList>
    </citation>
    <scope>NUCLEOTIDE SEQUENCE</scope>
    <source>
        <strain evidence="2">CP</strain>
        <tissue evidence="2">Leaves</tissue>
    </source>
</reference>
<protein>
    <submittedName>
        <fullName evidence="2">Uncharacterized protein</fullName>
    </submittedName>
</protein>